<dbReference type="AlphaFoldDB" id="A0A166INJ8"/>
<dbReference type="PROSITE" id="PS50850">
    <property type="entry name" value="MFS"/>
    <property type="match status" value="1"/>
</dbReference>
<organism evidence="9 10">
    <name type="scientific">Sistotremastrum suecicum HHB10207 ss-3</name>
    <dbReference type="NCBI Taxonomy" id="1314776"/>
    <lineage>
        <taxon>Eukaryota</taxon>
        <taxon>Fungi</taxon>
        <taxon>Dikarya</taxon>
        <taxon>Basidiomycota</taxon>
        <taxon>Agaricomycotina</taxon>
        <taxon>Agaricomycetes</taxon>
        <taxon>Sistotremastrales</taxon>
        <taxon>Sistotremastraceae</taxon>
        <taxon>Sistotremastrum</taxon>
    </lineage>
</organism>
<feature type="transmembrane region" description="Helical" evidence="7">
    <location>
        <begin position="433"/>
        <end position="450"/>
    </location>
</feature>
<name>A0A166INJ8_9AGAM</name>
<feature type="transmembrane region" description="Helical" evidence="7">
    <location>
        <begin position="96"/>
        <end position="120"/>
    </location>
</feature>
<dbReference type="Proteomes" id="UP000076798">
    <property type="component" value="Unassembled WGS sequence"/>
</dbReference>
<dbReference type="GO" id="GO:0016020">
    <property type="term" value="C:membrane"/>
    <property type="evidence" value="ECO:0007669"/>
    <property type="project" value="TreeGrafter"/>
</dbReference>
<evidence type="ECO:0000256" key="4">
    <source>
        <dbReference type="ARBA" id="ARBA00022692"/>
    </source>
</evidence>
<evidence type="ECO:0000256" key="7">
    <source>
        <dbReference type="SAM" id="Phobius"/>
    </source>
</evidence>
<evidence type="ECO:0000313" key="10">
    <source>
        <dbReference type="Proteomes" id="UP000076798"/>
    </source>
</evidence>
<comment type="similarity">
    <text evidence="2">Belongs to the major facilitator superfamily.</text>
</comment>
<dbReference type="InterPro" id="IPR051788">
    <property type="entry name" value="MFS_Transporter"/>
</dbReference>
<feature type="transmembrane region" description="Helical" evidence="7">
    <location>
        <begin position="284"/>
        <end position="305"/>
    </location>
</feature>
<feature type="transmembrane region" description="Helical" evidence="7">
    <location>
        <begin position="222"/>
        <end position="245"/>
    </location>
</feature>
<evidence type="ECO:0000259" key="8">
    <source>
        <dbReference type="PROSITE" id="PS50850"/>
    </source>
</evidence>
<evidence type="ECO:0000256" key="2">
    <source>
        <dbReference type="ARBA" id="ARBA00008335"/>
    </source>
</evidence>
<feature type="transmembrane region" description="Helical" evidence="7">
    <location>
        <begin position="257"/>
        <end position="278"/>
    </location>
</feature>
<dbReference type="InterPro" id="IPR020846">
    <property type="entry name" value="MFS_dom"/>
</dbReference>
<dbReference type="EMBL" id="KV428006">
    <property type="protein sequence ID" value="KZT43917.1"/>
    <property type="molecule type" value="Genomic_DNA"/>
</dbReference>
<keyword evidence="6 7" id="KW-0472">Membrane</keyword>
<feature type="transmembrane region" description="Helical" evidence="7">
    <location>
        <begin position="490"/>
        <end position="509"/>
    </location>
</feature>
<evidence type="ECO:0000313" key="9">
    <source>
        <dbReference type="EMBL" id="KZT43917.1"/>
    </source>
</evidence>
<feature type="transmembrane region" description="Helical" evidence="7">
    <location>
        <begin position="402"/>
        <end position="421"/>
    </location>
</feature>
<gene>
    <name evidence="9" type="ORF">SISSUDRAFT_1039840</name>
</gene>
<reference evidence="9 10" key="1">
    <citation type="journal article" date="2016" name="Mol. Biol. Evol.">
        <title>Comparative Genomics of Early-Diverging Mushroom-Forming Fungi Provides Insights into the Origins of Lignocellulose Decay Capabilities.</title>
        <authorList>
            <person name="Nagy L.G."/>
            <person name="Riley R."/>
            <person name="Tritt A."/>
            <person name="Adam C."/>
            <person name="Daum C."/>
            <person name="Floudas D."/>
            <person name="Sun H."/>
            <person name="Yadav J.S."/>
            <person name="Pangilinan J."/>
            <person name="Larsson K.H."/>
            <person name="Matsuura K."/>
            <person name="Barry K."/>
            <person name="Labutti K."/>
            <person name="Kuo R."/>
            <person name="Ohm R.A."/>
            <person name="Bhattacharya S.S."/>
            <person name="Shirouzu T."/>
            <person name="Yoshinaga Y."/>
            <person name="Martin F.M."/>
            <person name="Grigoriev I.V."/>
            <person name="Hibbett D.S."/>
        </authorList>
    </citation>
    <scope>NUCLEOTIDE SEQUENCE [LARGE SCALE GENOMIC DNA]</scope>
    <source>
        <strain evidence="9 10">HHB10207 ss-3</strain>
    </source>
</reference>
<dbReference type="OrthoDB" id="413079at2759"/>
<dbReference type="InterPro" id="IPR011701">
    <property type="entry name" value="MFS"/>
</dbReference>
<dbReference type="SUPFAM" id="SSF103473">
    <property type="entry name" value="MFS general substrate transporter"/>
    <property type="match status" value="1"/>
</dbReference>
<feature type="transmembrane region" description="Helical" evidence="7">
    <location>
        <begin position="126"/>
        <end position="149"/>
    </location>
</feature>
<dbReference type="PANTHER" id="PTHR23514:SF3">
    <property type="entry name" value="BYPASS OF STOP CODON PROTEIN 6"/>
    <property type="match status" value="1"/>
</dbReference>
<evidence type="ECO:0000256" key="6">
    <source>
        <dbReference type="ARBA" id="ARBA00023136"/>
    </source>
</evidence>
<keyword evidence="4 7" id="KW-0812">Transmembrane</keyword>
<proteinExistence type="inferred from homology"/>
<keyword evidence="10" id="KW-1185">Reference proteome</keyword>
<feature type="transmembrane region" description="Helical" evidence="7">
    <location>
        <begin position="456"/>
        <end position="478"/>
    </location>
</feature>
<dbReference type="InterPro" id="IPR036259">
    <property type="entry name" value="MFS_trans_sf"/>
</dbReference>
<evidence type="ECO:0000256" key="5">
    <source>
        <dbReference type="ARBA" id="ARBA00022989"/>
    </source>
</evidence>
<protein>
    <submittedName>
        <fullName evidence="9">MFS general substrate transporter</fullName>
    </submittedName>
</protein>
<keyword evidence="3" id="KW-0813">Transport</keyword>
<dbReference type="PANTHER" id="PTHR23514">
    <property type="entry name" value="BYPASS OF STOP CODON PROTEIN 6"/>
    <property type="match status" value="1"/>
</dbReference>
<evidence type="ECO:0000256" key="3">
    <source>
        <dbReference type="ARBA" id="ARBA00022448"/>
    </source>
</evidence>
<dbReference type="GO" id="GO:0012505">
    <property type="term" value="C:endomembrane system"/>
    <property type="evidence" value="ECO:0007669"/>
    <property type="project" value="UniProtKB-SubCell"/>
</dbReference>
<sequence length="551" mass="60106">MESVSRLVLKSTTGKDASILTSLPQLYIDKSSPTISGYTDSPVSVHYHSDKRPFDSAKTPPYDDCGTITRKSSSENFDSLKVEAELRVRKLDKIRLAAGSYAYFVCGWGDGVTGTVLPYFDADYHLSYTLSSIVFVAATVGFFIGTFLLESVIKYLGKFDVSKSKARRVPMLPSFLSRVLGAGKRKELGFSEAQALHFSLVWSAFMLSLFFVIVGLKGGAPTLFFAYSVAAFARAFLTGQLNAFATSRPGSPIAQLHGFWGIGACISPIVCQTLVAKGVPWPNFYLGSIVVGVLNVIFLGTVFRVTGPELERDKRAALLRASLSSVSDEKRVLDCEASVPSPTPRHSDQGPDNVLASALKNPLIWAYALFLCLYSGLETTTQGYMVIYLLSTKDANTKTAGYTTSAFWAGMAITRIFSSIYFRRLDMHRIKTILHGLMFTAIAVHLAIWFTPSVITNMACTGVIGLLYGPLFPIVCLLSTKFLPSKFHMIAMGLMSSFASLGSSLFPFMTGAISNAESPRVLPYILVGLTGGLAFFWTFFPSRVRGTVQMI</sequence>
<comment type="subcellular location">
    <subcellularLocation>
        <location evidence="1">Endomembrane system</location>
        <topology evidence="1">Multi-pass membrane protein</topology>
    </subcellularLocation>
</comment>
<feature type="transmembrane region" description="Helical" evidence="7">
    <location>
        <begin position="195"/>
        <end position="216"/>
    </location>
</feature>
<dbReference type="Gene3D" id="1.20.1250.20">
    <property type="entry name" value="MFS general substrate transporter like domains"/>
    <property type="match status" value="2"/>
</dbReference>
<feature type="transmembrane region" description="Helical" evidence="7">
    <location>
        <begin position="364"/>
        <end position="390"/>
    </location>
</feature>
<dbReference type="Pfam" id="PF07690">
    <property type="entry name" value="MFS_1"/>
    <property type="match status" value="1"/>
</dbReference>
<feature type="transmembrane region" description="Helical" evidence="7">
    <location>
        <begin position="521"/>
        <end position="540"/>
    </location>
</feature>
<dbReference type="GO" id="GO:0022857">
    <property type="term" value="F:transmembrane transporter activity"/>
    <property type="evidence" value="ECO:0007669"/>
    <property type="project" value="InterPro"/>
</dbReference>
<evidence type="ECO:0000256" key="1">
    <source>
        <dbReference type="ARBA" id="ARBA00004127"/>
    </source>
</evidence>
<feature type="domain" description="Major facilitator superfamily (MFS) profile" evidence="8">
    <location>
        <begin position="364"/>
        <end position="551"/>
    </location>
</feature>
<accession>A0A166INJ8</accession>
<keyword evidence="5 7" id="KW-1133">Transmembrane helix</keyword>